<dbReference type="PANTHER" id="PTHR33504:SF2">
    <property type="entry name" value="PROTEIN MFI"/>
    <property type="match status" value="1"/>
</dbReference>
<evidence type="ECO:0000256" key="1">
    <source>
        <dbReference type="SAM" id="MobiDB-lite"/>
    </source>
</evidence>
<feature type="compositionally biased region" description="Acidic residues" evidence="1">
    <location>
        <begin position="205"/>
        <end position="225"/>
    </location>
</feature>
<name>A0AAN8K865_PATCE</name>
<proteinExistence type="predicted"/>
<keyword evidence="3" id="KW-1185">Reference proteome</keyword>
<reference evidence="2 3" key="1">
    <citation type="submission" date="2024-01" db="EMBL/GenBank/DDBJ databases">
        <title>The genome of the rayed Mediterranean limpet Patella caerulea (Linnaeus, 1758).</title>
        <authorList>
            <person name="Anh-Thu Weber A."/>
            <person name="Halstead-Nussloch G."/>
        </authorList>
    </citation>
    <scope>NUCLEOTIDE SEQUENCE [LARGE SCALE GENOMIC DNA]</scope>
    <source>
        <strain evidence="2">AATW-2023a</strain>
        <tissue evidence="2">Whole specimen</tissue>
    </source>
</reference>
<feature type="compositionally biased region" description="Basic and acidic residues" evidence="1">
    <location>
        <begin position="226"/>
        <end position="236"/>
    </location>
</feature>
<accession>A0AAN8K865</accession>
<feature type="compositionally biased region" description="Basic residues" evidence="1">
    <location>
        <begin position="131"/>
        <end position="141"/>
    </location>
</feature>
<evidence type="ECO:0000313" key="2">
    <source>
        <dbReference type="EMBL" id="KAK6187563.1"/>
    </source>
</evidence>
<gene>
    <name evidence="2" type="ORF">SNE40_005561</name>
</gene>
<dbReference type="InterPro" id="IPR000048">
    <property type="entry name" value="IQ_motif_EF-hand-BS"/>
</dbReference>
<sequence>MIDYSSAKDIISGSDFREGEFEAIRKYAIAPQAFRQKIIKSSKSVDEVWLCAAIEIQRRWRGYRGRCNIFGVYEPILSNVAVYSSSVTVADRLKDAEEDENEPTPPSPSQPPTSVHPSLPQSSPEPPVQKPKPKPTMKKSHALRRLERYYKEYVKEEKEKETRAENIFRFAEFCAAFIQKWWRALDLETIHAKMLRDMVQEEVEYEEEEEFEETAEDEDGDTEEMVEVKKPKEKKEKVKKTRTVKKTKVVQKKPENVKEVVYAAFQQHIKGLKDERDRENSDRNVAACKIQRQWRRHIDVQVYRYYRDLINFKTQGDPAMMLRCINPNESKLLDPAIGVHVRFRLAGDRFPPNIYYKIFTHRPIVDMCANSPKDYTSVTAKQSVAFDRNNRARQNQLGDRKDKSGWYQRVENNGWRLVSDRLIHHIMSDPVTWESSKKKYEFHHDKLHRKQDVEKRRKKKKIDWMKMMYKEGMLKARSRDIETVKLIEGAAGGMVATIDNIGPEALEEWEVDELLDWTTSLNFEDYWTGWKDLATSAHSEQRSDERRRVYSDLDPYELTLSSSASRHRSTRQSQNSPVSVIR</sequence>
<dbReference type="PANTHER" id="PTHR33504">
    <property type="entry name" value="NADH DEHYDROGENASE (UBIQUINONE) 1 BETA SUBCOMPLEX, 4"/>
    <property type="match status" value="1"/>
</dbReference>
<dbReference type="EMBL" id="JAZGQO010000004">
    <property type="protein sequence ID" value="KAK6187563.1"/>
    <property type="molecule type" value="Genomic_DNA"/>
</dbReference>
<feature type="compositionally biased region" description="Polar residues" evidence="1">
    <location>
        <begin position="571"/>
        <end position="582"/>
    </location>
</feature>
<dbReference type="AlphaFoldDB" id="A0AAN8K865"/>
<feature type="compositionally biased region" description="Low complexity" evidence="1">
    <location>
        <begin position="112"/>
        <end position="122"/>
    </location>
</feature>
<organism evidence="2 3">
    <name type="scientific">Patella caerulea</name>
    <name type="common">Rayed Mediterranean limpet</name>
    <dbReference type="NCBI Taxonomy" id="87958"/>
    <lineage>
        <taxon>Eukaryota</taxon>
        <taxon>Metazoa</taxon>
        <taxon>Spiralia</taxon>
        <taxon>Lophotrochozoa</taxon>
        <taxon>Mollusca</taxon>
        <taxon>Gastropoda</taxon>
        <taxon>Patellogastropoda</taxon>
        <taxon>Patelloidea</taxon>
        <taxon>Patellidae</taxon>
        <taxon>Patella</taxon>
    </lineage>
</organism>
<comment type="caution">
    <text evidence="2">The sequence shown here is derived from an EMBL/GenBank/DDBJ whole genome shotgun (WGS) entry which is preliminary data.</text>
</comment>
<dbReference type="Pfam" id="PF00612">
    <property type="entry name" value="IQ"/>
    <property type="match status" value="2"/>
</dbReference>
<feature type="region of interest" description="Disordered" evidence="1">
    <location>
        <begin position="205"/>
        <end position="239"/>
    </location>
</feature>
<dbReference type="CDD" id="cd21090">
    <property type="entry name" value="C11orf65"/>
    <property type="match status" value="1"/>
</dbReference>
<feature type="region of interest" description="Disordered" evidence="1">
    <location>
        <begin position="561"/>
        <end position="582"/>
    </location>
</feature>
<feature type="region of interest" description="Disordered" evidence="1">
    <location>
        <begin position="94"/>
        <end position="141"/>
    </location>
</feature>
<dbReference type="Proteomes" id="UP001347796">
    <property type="component" value="Unassembled WGS sequence"/>
</dbReference>
<evidence type="ECO:0000313" key="3">
    <source>
        <dbReference type="Proteomes" id="UP001347796"/>
    </source>
</evidence>
<protein>
    <submittedName>
        <fullName evidence="2">Uncharacterized protein</fullName>
    </submittedName>
</protein>